<dbReference type="EMBL" id="HBFP01011898">
    <property type="protein sequence ID" value="CAD8824216.1"/>
    <property type="molecule type" value="Transcribed_RNA"/>
</dbReference>
<evidence type="ECO:0000313" key="1">
    <source>
        <dbReference type="EMBL" id="CAD8824216.1"/>
    </source>
</evidence>
<name>A0A7S0ZJX7_9RHOD</name>
<accession>A0A7S0ZJX7</accession>
<evidence type="ECO:0008006" key="2">
    <source>
        <dbReference type="Google" id="ProtNLM"/>
    </source>
</evidence>
<protein>
    <recommendedName>
        <fullName evidence="2">UspA domain-containing protein</fullName>
    </recommendedName>
</protein>
<gene>
    <name evidence="1" type="ORF">TOLI1172_LOCUS8615</name>
</gene>
<proteinExistence type="predicted"/>
<organism evidence="1">
    <name type="scientific">Timspurckia oligopyrenoides</name>
    <dbReference type="NCBI Taxonomy" id="708627"/>
    <lineage>
        <taxon>Eukaryota</taxon>
        <taxon>Rhodophyta</taxon>
        <taxon>Bangiophyceae</taxon>
        <taxon>Porphyridiales</taxon>
        <taxon>Porphyridiaceae</taxon>
        <taxon>Timspurckia</taxon>
    </lineage>
</organism>
<dbReference type="AlphaFoldDB" id="A0A7S0ZJX7"/>
<sequence>MGRKVGILVKSTGSSEVVVNWYGMNEYKTGDSIQLINVCEGKDIRMGSRYRQTPPASHMFERYTKKLIEKGIPRHVITSITLPIPSTETAGMIAREAKRHAERHQLDLLICGRRVKPKKFGIFSPVLIADELTKTLSTPTYIVPLPSPE</sequence>
<reference evidence="1" key="1">
    <citation type="submission" date="2021-01" db="EMBL/GenBank/DDBJ databases">
        <authorList>
            <person name="Corre E."/>
            <person name="Pelletier E."/>
            <person name="Niang G."/>
            <person name="Scheremetjew M."/>
            <person name="Finn R."/>
            <person name="Kale V."/>
            <person name="Holt S."/>
            <person name="Cochrane G."/>
            <person name="Meng A."/>
            <person name="Brown T."/>
            <person name="Cohen L."/>
        </authorList>
    </citation>
    <scope>NUCLEOTIDE SEQUENCE</scope>
    <source>
        <strain evidence="1">CCMP3278</strain>
    </source>
</reference>